<comment type="caution">
    <text evidence="1">The sequence shown here is derived from an EMBL/GenBank/DDBJ whole genome shotgun (WGS) entry which is preliminary data.</text>
</comment>
<sequence length="86" mass="9604">MSHPKQSIHLYAVIVGVAFPPTTTPLVPFPRAIGHASLGLDIQAPVTDLARLSRGDEHDFDALTHRAYAYRFLCYERIRVSTIWSA</sequence>
<organism evidence="1 2">
    <name type="scientific">Rubidibacter lacunae KORDI 51-2</name>
    <dbReference type="NCBI Taxonomy" id="582515"/>
    <lineage>
        <taxon>Bacteria</taxon>
        <taxon>Bacillati</taxon>
        <taxon>Cyanobacteriota</taxon>
        <taxon>Cyanophyceae</taxon>
        <taxon>Oscillatoriophycideae</taxon>
        <taxon>Chroococcales</taxon>
        <taxon>Aphanothecaceae</taxon>
        <taxon>Rubidibacter</taxon>
    </lineage>
</organism>
<dbReference type="Proteomes" id="UP000016960">
    <property type="component" value="Unassembled WGS sequence"/>
</dbReference>
<keyword evidence="2" id="KW-1185">Reference proteome</keyword>
<evidence type="ECO:0000313" key="1">
    <source>
        <dbReference type="EMBL" id="ERN43022.1"/>
    </source>
</evidence>
<accession>U5DQA0</accession>
<name>U5DQA0_9CHRO</name>
<proteinExistence type="predicted"/>
<dbReference type="EMBL" id="ASSJ01000004">
    <property type="protein sequence ID" value="ERN43022.1"/>
    <property type="molecule type" value="Genomic_DNA"/>
</dbReference>
<reference evidence="1 2" key="1">
    <citation type="submission" date="2013-05" db="EMBL/GenBank/DDBJ databases">
        <title>Draft genome sequence of Rubidibacter lacunae KORDI 51-2.</title>
        <authorList>
            <person name="Choi D.H."/>
            <person name="Noh J.H."/>
            <person name="Kwon K.-K."/>
            <person name="Lee J.-H."/>
            <person name="Ryu J.-Y."/>
        </authorList>
    </citation>
    <scope>NUCLEOTIDE SEQUENCE [LARGE SCALE GENOMIC DNA]</scope>
    <source>
        <strain evidence="1 2">KORDI 51-2</strain>
    </source>
</reference>
<protein>
    <submittedName>
        <fullName evidence="1">Uncharacterized protein</fullName>
    </submittedName>
</protein>
<dbReference type="InParanoid" id="U5DQA0"/>
<gene>
    <name evidence="1" type="ORF">KR51_00003380</name>
</gene>
<dbReference type="AlphaFoldDB" id="U5DQA0"/>
<evidence type="ECO:0000313" key="2">
    <source>
        <dbReference type="Proteomes" id="UP000016960"/>
    </source>
</evidence>